<keyword evidence="2" id="KW-0378">Hydrolase</keyword>
<proteinExistence type="predicted"/>
<evidence type="ECO:0000256" key="1">
    <source>
        <dbReference type="SAM" id="Coils"/>
    </source>
</evidence>
<dbReference type="EMBL" id="QZJZ01000054">
    <property type="protein sequence ID" value="RJP59159.1"/>
    <property type="molecule type" value="Genomic_DNA"/>
</dbReference>
<dbReference type="Gene3D" id="2.40.10.10">
    <property type="entry name" value="Trypsin-like serine proteases"/>
    <property type="match status" value="2"/>
</dbReference>
<gene>
    <name evidence="2" type="ORF">C4541_06630</name>
</gene>
<dbReference type="AlphaFoldDB" id="A0A3A4R2G2"/>
<accession>A0A3A4R2G2</accession>
<evidence type="ECO:0000313" key="2">
    <source>
        <dbReference type="EMBL" id="RJP59159.1"/>
    </source>
</evidence>
<comment type="caution">
    <text evidence="2">The sequence shown here is derived from an EMBL/GenBank/DDBJ whole genome shotgun (WGS) entry which is preliminary data.</text>
</comment>
<dbReference type="Pfam" id="PF13365">
    <property type="entry name" value="Trypsin_2"/>
    <property type="match status" value="1"/>
</dbReference>
<feature type="coiled-coil region" evidence="1">
    <location>
        <begin position="117"/>
        <end position="144"/>
    </location>
</feature>
<sequence>MKSMKRFIPFCLIIFCFSFLIGIQSGKTLLPHDKVYLKNGRIIEGSILDENEDFIRISIDDISEIKIPRDSIQYIKKISEQTLQKAKEFEDEQKAKGLVYYNGNWITPEEHERLSERDLLAEEIRTLREEKMRVLQQISELQGSRSFENERFRFSFNPPAGWQQVDTKTENAVCRFENSSQDAFTEYIMVVVKPKSNAVLDQAFINDTVTGMAENQQGYLTKLRGFDMIKIDALNGVKMVVSRYFFKEDDQTQEPYHQKVILYFVPGDTYLYRIECSCLIKDSILFDDVFTKSVESFVIKDRATAPTQATQIAQRTFSTGTTAPVQEPQQQPSAIAPEPLPVPEESTQEPIYQQIERISEPVEEFGVDKVFLQDGRTLSGTIMQESNDEIRIRIESPGTPEYIISVTKDTISTVEWMPESERQRKLQYEEEQRQKGLVKFYGRWITRQERSDFFRQATEEQEQMLRLKELADSQEAQDLKNEQEQATQQQQDQQTTEILAQLKQLEDEKASLMTQLEEQRDVTNQKLDEFLERERQEAPTGKIAKGTLDAIVTILSRSKYTYDDQFQASASAAIIDPDGIILSNYFIGSDPMREDWEIQLKGQDESNKLQARIIQYDPILDVAIVKVNARGLPSLPLGSAASLIQGDQIINVGAQLGYQDAYKTGRVLSLQVELVDLFDVNWKLRRNVEKKYGTLSIEDLKRRFKSDYGKIQMIQHNAITFDRNNGGPLLNKDGEVVGINQNLNIRGAVSVVLPPTTQSFNMAVSINAIKNQRKFTNYLR</sequence>
<protein>
    <submittedName>
        <fullName evidence="2">Serine protease</fullName>
    </submittedName>
</protein>
<evidence type="ECO:0000313" key="3">
    <source>
        <dbReference type="Proteomes" id="UP000266426"/>
    </source>
</evidence>
<dbReference type="PANTHER" id="PTHR22939">
    <property type="entry name" value="SERINE PROTEASE FAMILY S1C HTRA-RELATED"/>
    <property type="match status" value="1"/>
</dbReference>
<dbReference type="Proteomes" id="UP000266426">
    <property type="component" value="Unassembled WGS sequence"/>
</dbReference>
<dbReference type="InterPro" id="IPR043504">
    <property type="entry name" value="Peptidase_S1_PA_chymotrypsin"/>
</dbReference>
<keyword evidence="2" id="KW-0645">Protease</keyword>
<dbReference type="InterPro" id="IPR009003">
    <property type="entry name" value="Peptidase_S1_PA"/>
</dbReference>
<reference evidence="2 3" key="1">
    <citation type="journal article" date="2017" name="ISME J.">
        <title>Energy and carbon metabolisms in a deep terrestrial subsurface fluid microbial community.</title>
        <authorList>
            <person name="Momper L."/>
            <person name="Jungbluth S.P."/>
            <person name="Lee M.D."/>
            <person name="Amend J.P."/>
        </authorList>
    </citation>
    <scope>NUCLEOTIDE SEQUENCE [LARGE SCALE GENOMIC DNA]</scope>
    <source>
        <strain evidence="2">SURF_26</strain>
    </source>
</reference>
<keyword evidence="1" id="KW-0175">Coiled coil</keyword>
<organism evidence="2 3">
    <name type="scientific">Candidatus Auribacter fodinae</name>
    <dbReference type="NCBI Taxonomy" id="2093366"/>
    <lineage>
        <taxon>Bacteria</taxon>
        <taxon>Pseudomonadati</taxon>
        <taxon>Candidatus Auribacterota</taxon>
        <taxon>Candidatus Auribacteria</taxon>
        <taxon>Candidatus Auribacterales</taxon>
        <taxon>Candidatus Auribacteraceae</taxon>
        <taxon>Candidatus Auribacter</taxon>
    </lineage>
</organism>
<dbReference type="PANTHER" id="PTHR22939:SF129">
    <property type="entry name" value="SERINE PROTEASE HTRA2, MITOCHONDRIAL"/>
    <property type="match status" value="1"/>
</dbReference>
<feature type="coiled-coil region" evidence="1">
    <location>
        <begin position="457"/>
        <end position="533"/>
    </location>
</feature>
<dbReference type="GO" id="GO:0006508">
    <property type="term" value="P:proteolysis"/>
    <property type="evidence" value="ECO:0007669"/>
    <property type="project" value="UniProtKB-KW"/>
</dbReference>
<name>A0A3A4R2G2_9BACT</name>
<dbReference type="GO" id="GO:0008233">
    <property type="term" value="F:peptidase activity"/>
    <property type="evidence" value="ECO:0007669"/>
    <property type="project" value="UniProtKB-KW"/>
</dbReference>
<dbReference type="SUPFAM" id="SSF50494">
    <property type="entry name" value="Trypsin-like serine proteases"/>
    <property type="match status" value="1"/>
</dbReference>